<dbReference type="EMBL" id="AFCW01001304">
    <property type="protein sequence ID" value="EHD01885.1"/>
    <property type="molecule type" value="Genomic_DNA"/>
</dbReference>
<gene>
    <name evidence="1" type="ORF">LTSEURB_3428</name>
</gene>
<organism evidence="1 2">
    <name type="scientific">Salmonella enterica subsp. enterica serovar Urbana str. R8-2977</name>
    <dbReference type="NCBI Taxonomy" id="913084"/>
    <lineage>
        <taxon>Bacteria</taxon>
        <taxon>Pseudomonadati</taxon>
        <taxon>Pseudomonadota</taxon>
        <taxon>Gammaproteobacteria</taxon>
        <taxon>Enterobacterales</taxon>
        <taxon>Enterobacteriaceae</taxon>
        <taxon>Salmonella</taxon>
    </lineage>
</organism>
<reference evidence="1 2" key="1">
    <citation type="journal article" date="2011" name="BMC Genomics">
        <title>Genome sequencing reveals diversification of virulence factor content and possible host adaptation in distinct subpopulations of Salmonella enterica.</title>
        <authorList>
            <person name="den Bakker H.C."/>
            <person name="Moreno Switt A.I."/>
            <person name="Govoni G."/>
            <person name="Cummings C.A."/>
            <person name="Ranieri M.L."/>
            <person name="Degoricija L."/>
            <person name="Hoelzer K."/>
            <person name="Rodriguez-Rivera L.D."/>
            <person name="Brown S."/>
            <person name="Bolchacova E."/>
            <person name="Furtado M.R."/>
            <person name="Wiedmann M."/>
        </authorList>
    </citation>
    <scope>NUCLEOTIDE SEQUENCE [LARGE SCALE GENOMIC DNA]</scope>
    <source>
        <strain evidence="1 2">R8-2977</strain>
    </source>
</reference>
<name>G5RXR2_SALET</name>
<comment type="caution">
    <text evidence="1">The sequence shown here is derived from an EMBL/GenBank/DDBJ whole genome shotgun (WGS) entry which is preliminary data.</text>
</comment>
<feature type="non-terminal residue" evidence="1">
    <location>
        <position position="30"/>
    </location>
</feature>
<evidence type="ECO:0000313" key="2">
    <source>
        <dbReference type="Proteomes" id="UP000004776"/>
    </source>
</evidence>
<accession>G5RXR2</accession>
<proteinExistence type="predicted"/>
<dbReference type="Proteomes" id="UP000004776">
    <property type="component" value="Unassembled WGS sequence"/>
</dbReference>
<evidence type="ECO:0000313" key="1">
    <source>
        <dbReference type="EMBL" id="EHD01885.1"/>
    </source>
</evidence>
<dbReference type="AlphaFoldDB" id="G5RXR2"/>
<sequence length="30" mass="3403">MYAKEAMTSAARHVCEPVRRRAGRKPGLFI</sequence>
<protein>
    <submittedName>
        <fullName evidence="1">Uncharacterized protein</fullName>
    </submittedName>
</protein>